<keyword evidence="5" id="KW-1185">Reference proteome</keyword>
<keyword evidence="3" id="KW-0812">Transmembrane</keyword>
<feature type="transmembrane region" description="Helical" evidence="3">
    <location>
        <begin position="178"/>
        <end position="196"/>
    </location>
</feature>
<feature type="transmembrane region" description="Helical" evidence="3">
    <location>
        <begin position="330"/>
        <end position="350"/>
    </location>
</feature>
<dbReference type="STRING" id="281362.AT959_07260"/>
<dbReference type="InterPro" id="IPR052346">
    <property type="entry name" value="O-mannosyl-transferase_TMTC"/>
</dbReference>
<proteinExistence type="predicted"/>
<comment type="caution">
    <text evidence="4">The sequence shown here is derived from an EMBL/GenBank/DDBJ whole genome shotgun (WGS) entry which is preliminary data.</text>
</comment>
<keyword evidence="3" id="KW-1133">Transmembrane helix</keyword>
<name>A0A133XKH8_9RHOO</name>
<reference evidence="4 5" key="1">
    <citation type="submission" date="2015-12" db="EMBL/GenBank/DDBJ databases">
        <title>Nitrous oxide reduction kinetics distinguish bacteria harboring typical versus atypical NosZ.</title>
        <authorList>
            <person name="Yoon S."/>
            <person name="Nissen S."/>
            <person name="Park D."/>
            <person name="Sanford R.A."/>
            <person name="Loeffler F.E."/>
        </authorList>
    </citation>
    <scope>NUCLEOTIDE SEQUENCE [LARGE SCALE GENOMIC DNA]</scope>
    <source>
        <strain evidence="4 5">ATCC BAA-841</strain>
    </source>
</reference>
<dbReference type="RefSeq" id="WP_066882354.1">
    <property type="nucleotide sequence ID" value="NZ_LODL01000013.1"/>
</dbReference>
<dbReference type="Proteomes" id="UP000070186">
    <property type="component" value="Unassembled WGS sequence"/>
</dbReference>
<feature type="transmembrane region" description="Helical" evidence="3">
    <location>
        <begin position="95"/>
        <end position="113"/>
    </location>
</feature>
<protein>
    <submittedName>
        <fullName evidence="4">Pilus assembly protein PilF</fullName>
    </submittedName>
</protein>
<evidence type="ECO:0000256" key="1">
    <source>
        <dbReference type="ARBA" id="ARBA00022737"/>
    </source>
</evidence>
<gene>
    <name evidence="4" type="ORF">AT959_07260</name>
</gene>
<feature type="transmembrane region" description="Helical" evidence="3">
    <location>
        <begin position="274"/>
        <end position="292"/>
    </location>
</feature>
<evidence type="ECO:0000313" key="5">
    <source>
        <dbReference type="Proteomes" id="UP000070186"/>
    </source>
</evidence>
<dbReference type="AlphaFoldDB" id="A0A133XKH8"/>
<evidence type="ECO:0000313" key="4">
    <source>
        <dbReference type="EMBL" id="KXB31452.1"/>
    </source>
</evidence>
<sequence>MVSYLVRFAFAALLALLVVVAVYWAGLNGGFFFDDEASILYLEGVRLNVISIEAIHQAWVSGSSGPLGRPVAQLSFALNHYFSGFDPFVFKATNLAIHLACGFLVFGLAFRLLGAAKPSAMQRNILMATGALTAIWLLHPIQLLPVLHIVQRMTSLSAFFLLAALLLHVVGRERGGRAGWVMVISAWTVVWPLSFFSKESGLLFPFFALAWELIVRRSSCGSLDRFARLFSALAILVVVAGGAYAISSRAQWLWAGYDLRPFSLGERLLTEGRVLWFYLGLIVAPSMERLGLYHDDIAISTSLFSPWVTLPALIGLVGLAWLAWRVRLRSPLVSFGIAWFLIGHALESTVLPLEIAHEHRNYLPILGVLFVGAWALLQLLESKRGLGTIGVALTIAALSYFTFITGLRAHQFGEEGRRTQIESQHHRTSPRAQYQAGLTLAGLPDADLPTTTIHVLARRHYELAGEFDPNFKLGLLGLIHLNCKAGMRAAQVDIDELSRRLRETPFAPGDRNVLYSLKEMSIAGSLCLARPDVDGLFAAALANPGVSQGIQAMLHSWHADYLWLRVHDPTAARAALGAAMALAPTNASNRLKWAQLLYLAGEHEQAQKLLLELREERYSTEERKTLDELLGQLIMLDSQAHTKRVEQ</sequence>
<feature type="transmembrane region" description="Helical" evidence="3">
    <location>
        <begin position="125"/>
        <end position="147"/>
    </location>
</feature>
<evidence type="ECO:0000256" key="2">
    <source>
        <dbReference type="ARBA" id="ARBA00022803"/>
    </source>
</evidence>
<dbReference type="PANTHER" id="PTHR44227:SF3">
    <property type="entry name" value="PROTEIN O-MANNOSYL-TRANSFERASE TMTC4"/>
    <property type="match status" value="1"/>
</dbReference>
<keyword evidence="3" id="KW-0472">Membrane</keyword>
<organism evidence="4 5">
    <name type="scientific">Dechloromonas denitrificans</name>
    <dbReference type="NCBI Taxonomy" id="281362"/>
    <lineage>
        <taxon>Bacteria</taxon>
        <taxon>Pseudomonadati</taxon>
        <taxon>Pseudomonadota</taxon>
        <taxon>Betaproteobacteria</taxon>
        <taxon>Rhodocyclales</taxon>
        <taxon>Azonexaceae</taxon>
        <taxon>Dechloromonas</taxon>
    </lineage>
</organism>
<keyword evidence="2" id="KW-0802">TPR repeat</keyword>
<feature type="transmembrane region" description="Helical" evidence="3">
    <location>
        <begin position="304"/>
        <end position="324"/>
    </location>
</feature>
<feature type="transmembrane region" description="Helical" evidence="3">
    <location>
        <begin position="362"/>
        <end position="380"/>
    </location>
</feature>
<dbReference type="PANTHER" id="PTHR44227">
    <property type="match status" value="1"/>
</dbReference>
<evidence type="ECO:0000256" key="3">
    <source>
        <dbReference type="SAM" id="Phobius"/>
    </source>
</evidence>
<feature type="transmembrane region" description="Helical" evidence="3">
    <location>
        <begin position="153"/>
        <end position="171"/>
    </location>
</feature>
<keyword evidence="1" id="KW-0677">Repeat</keyword>
<dbReference type="EMBL" id="LODL01000013">
    <property type="protein sequence ID" value="KXB31452.1"/>
    <property type="molecule type" value="Genomic_DNA"/>
</dbReference>
<feature type="transmembrane region" description="Helical" evidence="3">
    <location>
        <begin position="230"/>
        <end position="254"/>
    </location>
</feature>
<dbReference type="Pfam" id="PF14559">
    <property type="entry name" value="TPR_19"/>
    <property type="match status" value="1"/>
</dbReference>
<feature type="transmembrane region" description="Helical" evidence="3">
    <location>
        <begin position="386"/>
        <end position="407"/>
    </location>
</feature>
<feature type="transmembrane region" description="Helical" evidence="3">
    <location>
        <begin position="5"/>
        <end position="25"/>
    </location>
</feature>
<accession>A0A133XKH8</accession>